<evidence type="ECO:0000256" key="4">
    <source>
        <dbReference type="ARBA" id="ARBA00022801"/>
    </source>
</evidence>
<name>A0A3E2VB89_9FIRM</name>
<dbReference type="Gene3D" id="3.30.70.360">
    <property type="match status" value="1"/>
</dbReference>
<dbReference type="Pfam" id="PF07687">
    <property type="entry name" value="M20_dimer"/>
    <property type="match status" value="1"/>
</dbReference>
<dbReference type="InterPro" id="IPR050072">
    <property type="entry name" value="Peptidase_M20A"/>
</dbReference>
<proteinExistence type="inferred from homology"/>
<keyword evidence="3" id="KW-0479">Metal-binding</keyword>
<dbReference type="AlphaFoldDB" id="A0A3E2VB89"/>
<dbReference type="InterPro" id="IPR002933">
    <property type="entry name" value="Peptidase_M20"/>
</dbReference>
<keyword evidence="4" id="KW-0378">Hydrolase</keyword>
<comment type="caution">
    <text evidence="6">The sequence shown here is derived from an EMBL/GenBank/DDBJ whole genome shotgun (WGS) entry which is preliminary data.</text>
</comment>
<evidence type="ECO:0000256" key="1">
    <source>
        <dbReference type="ARBA" id="ARBA00001947"/>
    </source>
</evidence>
<sequence length="393" mass="43484">MNQYYNEINRFIDAHKDEMVEKWKTLVNMEGHYDEKENVERAAGWLKNEFEQEGFQCRIHEVMKERAGILVGVLGSDRPGKPVIFSGHIDTVHHSGSFGKENPFEIRDGKAYGPGVLDMKGGIIISLYVVKALNHLGYNEHPIKILYAGEEESDHIGNDADIFYTEESKGALCAFNMETGHIENRLCVGRKTQYTVRAKVHGLGGHAGNEFTKGKNAVHEAIFKAAELTKLTDLDRGTTVTVSVINSGTNTNTTSIPDLSEFAVDIRVFSDEIGKKVLEDVDQIMKKVFVEGTTTEYYVDLAKLHPFEPNPQIMRLFSLVNQVAADHGFAEFGQIQLGGASDAGAIAAAGIPVLCSCGPIGEFNHNVREYAVVDSLFERAKIYALTVTEIDKL</sequence>
<dbReference type="Proteomes" id="UP000708338">
    <property type="component" value="Unassembled WGS sequence"/>
</dbReference>
<gene>
    <name evidence="6" type="ORF">GPL26_14575</name>
</gene>
<comment type="similarity">
    <text evidence="2">Belongs to the peptidase M20A family.</text>
</comment>
<dbReference type="SUPFAM" id="SSF55031">
    <property type="entry name" value="Bacterial exopeptidase dimerisation domain"/>
    <property type="match status" value="1"/>
</dbReference>
<dbReference type="EMBL" id="WQPS01000014">
    <property type="protein sequence ID" value="MBT9810856.1"/>
    <property type="molecule type" value="Genomic_DNA"/>
</dbReference>
<dbReference type="PANTHER" id="PTHR43808:SF8">
    <property type="entry name" value="PEPTIDASE M20 DIMERISATION DOMAIN-CONTAINING PROTEIN"/>
    <property type="match status" value="1"/>
</dbReference>
<dbReference type="PANTHER" id="PTHR43808">
    <property type="entry name" value="ACETYLORNITHINE DEACETYLASE"/>
    <property type="match status" value="1"/>
</dbReference>
<evidence type="ECO:0000313" key="6">
    <source>
        <dbReference type="EMBL" id="MBT9810856.1"/>
    </source>
</evidence>
<dbReference type="GO" id="GO:0046872">
    <property type="term" value="F:metal ion binding"/>
    <property type="evidence" value="ECO:0007669"/>
    <property type="project" value="UniProtKB-KW"/>
</dbReference>
<comment type="cofactor">
    <cofactor evidence="1">
        <name>Zn(2+)</name>
        <dbReference type="ChEBI" id="CHEBI:29105"/>
    </cofactor>
</comment>
<evidence type="ECO:0000313" key="7">
    <source>
        <dbReference type="Proteomes" id="UP000708338"/>
    </source>
</evidence>
<evidence type="ECO:0000256" key="3">
    <source>
        <dbReference type="ARBA" id="ARBA00022723"/>
    </source>
</evidence>
<dbReference type="InterPro" id="IPR036264">
    <property type="entry name" value="Bact_exopeptidase_dim_dom"/>
</dbReference>
<protein>
    <submittedName>
        <fullName evidence="6">M20/M25/M40 family metallo-hydrolase</fullName>
    </submittedName>
</protein>
<organism evidence="6 7">
    <name type="scientific">Enterocloster citroniae</name>
    <dbReference type="NCBI Taxonomy" id="358743"/>
    <lineage>
        <taxon>Bacteria</taxon>
        <taxon>Bacillati</taxon>
        <taxon>Bacillota</taxon>
        <taxon>Clostridia</taxon>
        <taxon>Lachnospirales</taxon>
        <taxon>Lachnospiraceae</taxon>
        <taxon>Enterocloster</taxon>
    </lineage>
</organism>
<keyword evidence="5" id="KW-0862">Zinc</keyword>
<evidence type="ECO:0000256" key="2">
    <source>
        <dbReference type="ARBA" id="ARBA00006247"/>
    </source>
</evidence>
<evidence type="ECO:0000256" key="5">
    <source>
        <dbReference type="ARBA" id="ARBA00022833"/>
    </source>
</evidence>
<dbReference type="SUPFAM" id="SSF53187">
    <property type="entry name" value="Zn-dependent exopeptidases"/>
    <property type="match status" value="1"/>
</dbReference>
<dbReference type="Pfam" id="PF01546">
    <property type="entry name" value="Peptidase_M20"/>
    <property type="match status" value="1"/>
</dbReference>
<dbReference type="RefSeq" id="WP_007863035.1">
    <property type="nucleotide sequence ID" value="NZ_CABJDD010000011.1"/>
</dbReference>
<accession>A0A3E2VB89</accession>
<reference evidence="6" key="1">
    <citation type="journal article" date="2021" name="Gut Microbes">
        <title>A synthetic consortium of 100 gut commensals modulates the composition and function in a colon model of the microbiome of elderly subjects.</title>
        <authorList>
            <person name="Perez M."/>
            <person name="Ntemiri A."/>
            <person name="Tan H."/>
            <person name="Harris H.M.B."/>
            <person name="Roager H.M."/>
            <person name="Ribiere C."/>
            <person name="O'Toole P.W."/>
        </authorList>
    </citation>
    <scope>NUCLEOTIDE SEQUENCE</scope>
    <source>
        <strain evidence="6">MCC335</strain>
    </source>
</reference>
<dbReference type="GO" id="GO:0016787">
    <property type="term" value="F:hydrolase activity"/>
    <property type="evidence" value="ECO:0007669"/>
    <property type="project" value="UniProtKB-KW"/>
</dbReference>
<dbReference type="Gene3D" id="3.40.630.10">
    <property type="entry name" value="Zn peptidases"/>
    <property type="match status" value="1"/>
</dbReference>
<dbReference type="InterPro" id="IPR011650">
    <property type="entry name" value="Peptidase_M20_dimer"/>
</dbReference>